<proteinExistence type="predicted"/>
<dbReference type="SUPFAM" id="SSF54106">
    <property type="entry name" value="LysM domain"/>
    <property type="match status" value="1"/>
</dbReference>
<keyword evidence="3" id="KW-1185">Reference proteome</keyword>
<name>A0ABT5U382_9GAMM</name>
<dbReference type="InterPro" id="IPR036779">
    <property type="entry name" value="LysM_dom_sf"/>
</dbReference>
<dbReference type="Proteomes" id="UP001528823">
    <property type="component" value="Unassembled WGS sequence"/>
</dbReference>
<dbReference type="PROSITE" id="PS51782">
    <property type="entry name" value="LYSM"/>
    <property type="match status" value="2"/>
</dbReference>
<feature type="domain" description="LysM" evidence="1">
    <location>
        <begin position="63"/>
        <end position="111"/>
    </location>
</feature>
<comment type="caution">
    <text evidence="2">The sequence shown here is derived from an EMBL/GenBank/DDBJ whole genome shotgun (WGS) entry which is preliminary data.</text>
</comment>
<dbReference type="CDD" id="cd00118">
    <property type="entry name" value="LysM"/>
    <property type="match status" value="2"/>
</dbReference>
<protein>
    <submittedName>
        <fullName evidence="2">LysM domain-containing protein</fullName>
    </submittedName>
</protein>
<dbReference type="InterPro" id="IPR018392">
    <property type="entry name" value="LysM"/>
</dbReference>
<gene>
    <name evidence="2" type="ORF">ORQ98_02470</name>
</gene>
<accession>A0ABT5U382</accession>
<dbReference type="SMART" id="SM00257">
    <property type="entry name" value="LysM"/>
    <property type="match status" value="2"/>
</dbReference>
<evidence type="ECO:0000259" key="1">
    <source>
        <dbReference type="PROSITE" id="PS51782"/>
    </source>
</evidence>
<dbReference type="Gene3D" id="3.10.350.10">
    <property type="entry name" value="LysM domain"/>
    <property type="match status" value="2"/>
</dbReference>
<dbReference type="EMBL" id="JAPMOU010000002">
    <property type="protein sequence ID" value="MDE1460825.1"/>
    <property type="molecule type" value="Genomic_DNA"/>
</dbReference>
<dbReference type="SUPFAM" id="SSF51445">
    <property type="entry name" value="(Trans)glycosidases"/>
    <property type="match status" value="1"/>
</dbReference>
<evidence type="ECO:0000313" key="3">
    <source>
        <dbReference type="Proteomes" id="UP001528823"/>
    </source>
</evidence>
<dbReference type="Pfam" id="PF01476">
    <property type="entry name" value="LysM"/>
    <property type="match status" value="2"/>
</dbReference>
<sequence length="346" mass="37465">MNIALKYTILPNNTYNRLAKSFNECAGVSWQKIEQANPGISPKYLTPGQVISIPATTSDKIVLHYTILSGDTYYNIAQRLAETANITVKDLEQANPGVTATDLRVGQVINIPATNTDASTISSTQQSTSTTTKASTIGYYDWTWSPTSATADANLGIAFSGWVDPQQALSDSNNVYSDLAGKKYISLGGGNDNGSWTSSSLSEVTSAINHSDFSQYDGIVYDIEVGDSGLATSFEQSFQAAKKKNLSVLVTVSHSAPYGISDASTLMQRFFNSNNIDILSPQLYTTGNETENDYAISQGVQWSQYAEAKPEIVVSIVKADMYQSAVEYFSKVNVNLKGYLVWAKSS</sequence>
<dbReference type="RefSeq" id="WP_274687195.1">
    <property type="nucleotide sequence ID" value="NZ_JAPMOU010000002.1"/>
</dbReference>
<evidence type="ECO:0000313" key="2">
    <source>
        <dbReference type="EMBL" id="MDE1460825.1"/>
    </source>
</evidence>
<organism evidence="2 3">
    <name type="scientific">Spartinivicinus poritis</name>
    <dbReference type="NCBI Taxonomy" id="2994640"/>
    <lineage>
        <taxon>Bacteria</taxon>
        <taxon>Pseudomonadati</taxon>
        <taxon>Pseudomonadota</taxon>
        <taxon>Gammaproteobacteria</taxon>
        <taxon>Oceanospirillales</taxon>
        <taxon>Zooshikellaceae</taxon>
        <taxon>Spartinivicinus</taxon>
    </lineage>
</organism>
<dbReference type="InterPro" id="IPR017853">
    <property type="entry name" value="GH"/>
</dbReference>
<feature type="domain" description="LysM" evidence="1">
    <location>
        <begin position="5"/>
        <end position="53"/>
    </location>
</feature>
<reference evidence="2 3" key="1">
    <citation type="submission" date="2022-11" db="EMBL/GenBank/DDBJ databases">
        <title>Spartinivicinus poritis sp. nov., isolated from scleractinian coral Porites lutea.</title>
        <authorList>
            <person name="Zhang G."/>
            <person name="Cai L."/>
            <person name="Wei Q."/>
        </authorList>
    </citation>
    <scope>NUCLEOTIDE SEQUENCE [LARGE SCALE GENOMIC DNA]</scope>
    <source>
        <strain evidence="2 3">A2-2</strain>
    </source>
</reference>